<protein>
    <recommendedName>
        <fullName evidence="4">Transporter gate domain protein</fullName>
    </recommendedName>
</protein>
<feature type="transmembrane region" description="Helical" evidence="1">
    <location>
        <begin position="139"/>
        <end position="162"/>
    </location>
</feature>
<reference evidence="2" key="1">
    <citation type="submission" date="2020-08" db="EMBL/GenBank/DDBJ databases">
        <title>Genome public.</title>
        <authorList>
            <person name="Liu C."/>
            <person name="Sun Q."/>
        </authorList>
    </citation>
    <scope>NUCLEOTIDE SEQUENCE</scope>
    <source>
        <strain evidence="2">NSJ-12</strain>
    </source>
</reference>
<feature type="transmembrane region" description="Helical" evidence="1">
    <location>
        <begin position="306"/>
        <end position="327"/>
    </location>
</feature>
<keyword evidence="1" id="KW-0472">Membrane</keyword>
<dbReference type="EMBL" id="JACRSY010000001">
    <property type="protein sequence ID" value="MBC8578122.1"/>
    <property type="molecule type" value="Genomic_DNA"/>
</dbReference>
<feature type="transmembrane region" description="Helical" evidence="1">
    <location>
        <begin position="334"/>
        <end position="351"/>
    </location>
</feature>
<feature type="transmembrane region" description="Helical" evidence="1">
    <location>
        <begin position="62"/>
        <end position="88"/>
    </location>
</feature>
<keyword evidence="3" id="KW-1185">Reference proteome</keyword>
<dbReference type="AlphaFoldDB" id="A0A926IBW9"/>
<name>A0A926IBW9_9FIRM</name>
<evidence type="ECO:0000313" key="3">
    <source>
        <dbReference type="Proteomes" id="UP000655830"/>
    </source>
</evidence>
<accession>A0A926IBW9</accession>
<dbReference type="Proteomes" id="UP000655830">
    <property type="component" value="Unassembled WGS sequence"/>
</dbReference>
<dbReference type="RefSeq" id="WP_249331188.1">
    <property type="nucleotide sequence ID" value="NZ_JACRSY010000001.1"/>
</dbReference>
<feature type="transmembrane region" description="Helical" evidence="1">
    <location>
        <begin position="168"/>
        <end position="187"/>
    </location>
</feature>
<feature type="transmembrane region" description="Helical" evidence="1">
    <location>
        <begin position="371"/>
        <end position="395"/>
    </location>
</feature>
<organism evidence="2 3">
    <name type="scientific">Zhenhengia yiwuensis</name>
    <dbReference type="NCBI Taxonomy" id="2763666"/>
    <lineage>
        <taxon>Bacteria</taxon>
        <taxon>Bacillati</taxon>
        <taxon>Bacillota</taxon>
        <taxon>Clostridia</taxon>
        <taxon>Lachnospirales</taxon>
        <taxon>Lachnospiraceae</taxon>
        <taxon>Zhenhengia</taxon>
    </lineage>
</organism>
<proteinExistence type="predicted"/>
<evidence type="ECO:0000256" key="1">
    <source>
        <dbReference type="SAM" id="Phobius"/>
    </source>
</evidence>
<comment type="caution">
    <text evidence="2">The sequence shown here is derived from an EMBL/GenBank/DDBJ whole genome shotgun (WGS) entry which is preliminary data.</text>
</comment>
<evidence type="ECO:0008006" key="4">
    <source>
        <dbReference type="Google" id="ProtNLM"/>
    </source>
</evidence>
<feature type="transmembrane region" description="Helical" evidence="1">
    <location>
        <begin position="21"/>
        <end position="42"/>
    </location>
</feature>
<feature type="transmembrane region" description="Helical" evidence="1">
    <location>
        <begin position="241"/>
        <end position="262"/>
    </location>
</feature>
<gene>
    <name evidence="2" type="ORF">H8718_01025</name>
</gene>
<keyword evidence="1" id="KW-1133">Transmembrane helix</keyword>
<sequence>MTQKKQENQEVRYVLKKAVSIEGMICLIVTFGGLFLLGRKMGVANMFNTMLNTSYDLLMGTVFYIMAIAVIAGAFAGVLTEFGGLAIINKLLSRLMKPLYDLPGASIMSVLTTYFSDNPAILTLCDDKRFRQYFKKYQLPALTNLGTAFGMGLMITVFMIGVPGVEKHLGIAVVIGNVGAIIGSIVSTKLMMHYTKKYYGTEAWCEEVIDESIDLINYREVRTGSFGERFMNALLEGGHSGVGMGMAIIPGVLIICTFVLMLTNGPSASGIYTGAAYEGVGILPIIGEKLNFLLQPLFGFSSPEAIAVPITSLGAAGAAIGLIPNLVSEGLANANDIAVFTAMCMCWSGYLSTHTAMMDSLKCRVLTGKAIFAHTVGGIFAGIAANWIFKLIILLV</sequence>
<evidence type="ECO:0000313" key="2">
    <source>
        <dbReference type="EMBL" id="MBC8578122.1"/>
    </source>
</evidence>
<keyword evidence="1" id="KW-0812">Transmembrane</keyword>